<dbReference type="EMBL" id="BSNE01000002">
    <property type="protein sequence ID" value="GLQ01596.1"/>
    <property type="molecule type" value="Genomic_DNA"/>
</dbReference>
<dbReference type="SUPFAM" id="SSF48452">
    <property type="entry name" value="TPR-like"/>
    <property type="match status" value="1"/>
</dbReference>
<keyword evidence="2" id="KW-0732">Signal</keyword>
<proteinExistence type="predicted"/>
<name>A0AA37W384_9GAMM</name>
<keyword evidence="1" id="KW-0802">TPR repeat</keyword>
<dbReference type="InterPro" id="IPR052943">
    <property type="entry name" value="TMTC_O-mannosyl-trnsfr"/>
</dbReference>
<dbReference type="Proteomes" id="UP001161408">
    <property type="component" value="Unassembled WGS sequence"/>
</dbReference>
<dbReference type="SMART" id="SM00028">
    <property type="entry name" value="TPR"/>
    <property type="match status" value="4"/>
</dbReference>
<feature type="signal peptide" evidence="2">
    <location>
        <begin position="1"/>
        <end position="27"/>
    </location>
</feature>
<dbReference type="RefSeq" id="WP_013465521.1">
    <property type="nucleotide sequence ID" value="NZ_BJXY01000005.1"/>
</dbReference>
<dbReference type="InterPro" id="IPR011990">
    <property type="entry name" value="TPR-like_helical_dom_sf"/>
</dbReference>
<evidence type="ECO:0000313" key="3">
    <source>
        <dbReference type="EMBL" id="GLQ01596.1"/>
    </source>
</evidence>
<reference evidence="3" key="1">
    <citation type="journal article" date="2014" name="Int. J. Syst. Evol. Microbiol.">
        <title>Complete genome sequence of Corynebacterium casei LMG S-19264T (=DSM 44701T), isolated from a smear-ripened cheese.</title>
        <authorList>
            <consortium name="US DOE Joint Genome Institute (JGI-PGF)"/>
            <person name="Walter F."/>
            <person name="Albersmeier A."/>
            <person name="Kalinowski J."/>
            <person name="Ruckert C."/>
        </authorList>
    </citation>
    <scope>NUCLEOTIDE SEQUENCE</scope>
    <source>
        <strain evidence="3">NBRC 103034</strain>
    </source>
</reference>
<evidence type="ECO:0000256" key="2">
    <source>
        <dbReference type="SAM" id="SignalP"/>
    </source>
</evidence>
<protein>
    <recommendedName>
        <fullName evidence="5">Tetratricopeptide repeat protein</fullName>
    </recommendedName>
</protein>
<dbReference type="Pfam" id="PF14559">
    <property type="entry name" value="TPR_19"/>
    <property type="match status" value="2"/>
</dbReference>
<dbReference type="AlphaFoldDB" id="A0AA37W384"/>
<gene>
    <name evidence="3" type="ORF">GCM10007914_04770</name>
</gene>
<dbReference type="PANTHER" id="PTHR44809:SF1">
    <property type="entry name" value="PROTEIN O-MANNOSYL-TRANSFERASE TMTC1"/>
    <property type="match status" value="1"/>
</dbReference>
<dbReference type="Gene3D" id="1.25.40.10">
    <property type="entry name" value="Tetratricopeptide repeat domain"/>
    <property type="match status" value="1"/>
</dbReference>
<evidence type="ECO:0000313" key="4">
    <source>
        <dbReference type="Proteomes" id="UP001161408"/>
    </source>
</evidence>
<keyword evidence="4" id="KW-1185">Reference proteome</keyword>
<dbReference type="PROSITE" id="PS51257">
    <property type="entry name" value="PROKAR_LIPOPROTEIN"/>
    <property type="match status" value="1"/>
</dbReference>
<sequence length="396" mass="44632">MNALQGKHYLLIVCLLALCACSTTDNANISVPIPTITPPMQLQQQLVESEQQIFQLDDSLKQQLNAYVQSSKSVNEIAYSLLSFLLTNGDSALSYQSTTTQTASQSYQNLNANCLSLSILAYSLAEHLGLKARFQKVHIPEYWSLNQGFNLLTGHINLAIDNKTKLKDSSLVYQRNKRLIIDFDPNSRQARFATSLLSKKRVTAMFYNNKGGEALVNKHYDLAFSYFKAAINTDASFSASWGNLGVLFKQLDDLKQAEQMYRYAIALNTDNNTAQGNLALLYTLTDRVAEGEKLLAELDKKRQENPYYHISLGNSEYVSGNFTGAISHYKKANAISPTLHESHFGLARSYFELNNIARAEFHLRKARKKADFTHDKQRYDNKLIALKSLIVKANHY</sequence>
<feature type="repeat" description="TPR" evidence="1">
    <location>
        <begin position="238"/>
        <end position="271"/>
    </location>
</feature>
<reference evidence="3" key="2">
    <citation type="submission" date="2023-01" db="EMBL/GenBank/DDBJ databases">
        <title>Draft genome sequence of Pseudoalteromonas tetraodonis strain NBRC 103034.</title>
        <authorList>
            <person name="Sun Q."/>
            <person name="Mori K."/>
        </authorList>
    </citation>
    <scope>NUCLEOTIDE SEQUENCE</scope>
    <source>
        <strain evidence="3">NBRC 103034</strain>
    </source>
</reference>
<accession>A0AA37W384</accession>
<dbReference type="InterPro" id="IPR019734">
    <property type="entry name" value="TPR_rpt"/>
</dbReference>
<organism evidence="3 4">
    <name type="scientific">Pseudoalteromonas tetraodonis GFC</name>
    <dbReference type="NCBI Taxonomy" id="1315271"/>
    <lineage>
        <taxon>Bacteria</taxon>
        <taxon>Pseudomonadati</taxon>
        <taxon>Pseudomonadota</taxon>
        <taxon>Gammaproteobacteria</taxon>
        <taxon>Alteromonadales</taxon>
        <taxon>Pseudoalteromonadaceae</taxon>
        <taxon>Pseudoalteromonas</taxon>
    </lineage>
</organism>
<evidence type="ECO:0008006" key="5">
    <source>
        <dbReference type="Google" id="ProtNLM"/>
    </source>
</evidence>
<dbReference type="PANTHER" id="PTHR44809">
    <property type="match status" value="1"/>
</dbReference>
<evidence type="ECO:0000256" key="1">
    <source>
        <dbReference type="PROSITE-ProRule" id="PRU00339"/>
    </source>
</evidence>
<feature type="chain" id="PRO_5041394766" description="Tetratricopeptide repeat protein" evidence="2">
    <location>
        <begin position="28"/>
        <end position="396"/>
    </location>
</feature>
<comment type="caution">
    <text evidence="3">The sequence shown here is derived from an EMBL/GenBank/DDBJ whole genome shotgun (WGS) entry which is preliminary data.</text>
</comment>
<dbReference type="PROSITE" id="PS50005">
    <property type="entry name" value="TPR"/>
    <property type="match status" value="1"/>
</dbReference>